<sequence length="130" mass="14226">MKTISYLKIATAIALISFSTSCKKKKTEPNPVSIAYKITTASKEKIKMTNLSVTSTKGKDSVITAALDVPKTVATRRAMPGKGYTVALKTKIDKPAKITLEILVNNKVVKTSKDIDVKDISKEVKLEHKF</sequence>
<dbReference type="RefSeq" id="WP_099366641.1">
    <property type="nucleotide sequence ID" value="NZ_JAYLLN010000004.1"/>
</dbReference>
<name>A0ABU8I341_9SPHI</name>
<evidence type="ECO:0008006" key="3">
    <source>
        <dbReference type="Google" id="ProtNLM"/>
    </source>
</evidence>
<reference evidence="1 2" key="1">
    <citation type="submission" date="2024-01" db="EMBL/GenBank/DDBJ databases">
        <title>Sphingobacterium tenebrionis sp. nov., a novel endophyte isolated from tenebrio molitor intestines.</title>
        <authorList>
            <person name="Zhang C."/>
        </authorList>
    </citation>
    <scope>NUCLEOTIDE SEQUENCE [LARGE SCALE GENOMIC DNA]</scope>
    <source>
        <strain evidence="1 2">PU5-4</strain>
    </source>
</reference>
<protein>
    <recommendedName>
        <fullName evidence="3">Lipoprotein</fullName>
    </recommendedName>
</protein>
<proteinExistence type="predicted"/>
<evidence type="ECO:0000313" key="2">
    <source>
        <dbReference type="Proteomes" id="UP001363035"/>
    </source>
</evidence>
<keyword evidence="2" id="KW-1185">Reference proteome</keyword>
<gene>
    <name evidence="1" type="ORF">VJ786_03455</name>
</gene>
<evidence type="ECO:0000313" key="1">
    <source>
        <dbReference type="EMBL" id="MEI5983952.1"/>
    </source>
</evidence>
<comment type="caution">
    <text evidence="1">The sequence shown here is derived from an EMBL/GenBank/DDBJ whole genome shotgun (WGS) entry which is preliminary data.</text>
</comment>
<dbReference type="Proteomes" id="UP001363035">
    <property type="component" value="Unassembled WGS sequence"/>
</dbReference>
<dbReference type="EMBL" id="JAYLLN010000004">
    <property type="protein sequence ID" value="MEI5983952.1"/>
    <property type="molecule type" value="Genomic_DNA"/>
</dbReference>
<organism evidence="1 2">
    <name type="scientific">Sphingobacterium tenebrionis</name>
    <dbReference type="NCBI Taxonomy" id="3111775"/>
    <lineage>
        <taxon>Bacteria</taxon>
        <taxon>Pseudomonadati</taxon>
        <taxon>Bacteroidota</taxon>
        <taxon>Sphingobacteriia</taxon>
        <taxon>Sphingobacteriales</taxon>
        <taxon>Sphingobacteriaceae</taxon>
        <taxon>Sphingobacterium</taxon>
    </lineage>
</organism>
<accession>A0ABU8I341</accession>
<dbReference type="PROSITE" id="PS51257">
    <property type="entry name" value="PROKAR_LIPOPROTEIN"/>
    <property type="match status" value="1"/>
</dbReference>